<evidence type="ECO:0000313" key="1">
    <source>
        <dbReference type="EMBL" id="JAC62955.1"/>
    </source>
</evidence>
<dbReference type="AlphaFoldDB" id="A0A061QWV8"/>
<feature type="non-terminal residue" evidence="1">
    <location>
        <position position="1"/>
    </location>
</feature>
<dbReference type="EMBL" id="GBEZ01023980">
    <property type="protein sequence ID" value="JAC62955.1"/>
    <property type="molecule type" value="Transcribed_RNA"/>
</dbReference>
<feature type="non-terminal residue" evidence="1">
    <location>
        <position position="67"/>
    </location>
</feature>
<protein>
    <submittedName>
        <fullName evidence="1">Uncharacterized protein</fullName>
    </submittedName>
</protein>
<sequence length="67" mass="7399">RKGTSQNKRPEGRPAKGFFWLMIGSGLHYIHMRPGSPLGILFSAIPQGLIRILFSRLPFPPSPVTLG</sequence>
<organism evidence="1">
    <name type="scientific">Tetraselmis sp. GSL018</name>
    <dbReference type="NCBI Taxonomy" id="582737"/>
    <lineage>
        <taxon>Eukaryota</taxon>
        <taxon>Viridiplantae</taxon>
        <taxon>Chlorophyta</taxon>
        <taxon>core chlorophytes</taxon>
        <taxon>Chlorodendrophyceae</taxon>
        <taxon>Chlorodendrales</taxon>
        <taxon>Chlorodendraceae</taxon>
        <taxon>Tetraselmis</taxon>
    </lineage>
</organism>
<reference evidence="1" key="1">
    <citation type="submission" date="2014-05" db="EMBL/GenBank/DDBJ databases">
        <title>The transcriptome of the halophilic microalga Tetraselmis sp. GSL018 isolated from the Great Salt Lake, Utah.</title>
        <authorList>
            <person name="Jinkerson R.E."/>
            <person name="D'Adamo S."/>
            <person name="Posewitz M.C."/>
        </authorList>
    </citation>
    <scope>NUCLEOTIDE SEQUENCE</scope>
    <source>
        <strain evidence="1">GSL018</strain>
    </source>
</reference>
<gene>
    <name evidence="1" type="ORF">TSPGSL018_21856</name>
</gene>
<proteinExistence type="predicted"/>
<name>A0A061QWV8_9CHLO</name>
<accession>A0A061QWV8</accession>